<dbReference type="HOGENOM" id="CLU_013687_0_0_0"/>
<protein>
    <submittedName>
        <fullName evidence="8">Putative flagellar basal body rod protein</fullName>
    </submittedName>
</protein>
<evidence type="ECO:0000256" key="2">
    <source>
        <dbReference type="ARBA" id="ARBA00009677"/>
    </source>
</evidence>
<evidence type="ECO:0000259" key="7">
    <source>
        <dbReference type="Pfam" id="PF22692"/>
    </source>
</evidence>
<reference evidence="8 9" key="1">
    <citation type="journal article" date="2012" name="J. Bacteriol.">
        <title>Complete Genome Sequence of Leptospirillum ferrooxidans Strain C2-3, Isolated from a Fresh Volcanic Ash Deposit on the Island of Miyake, Japan.</title>
        <authorList>
            <person name="Fujimura R."/>
            <person name="Sato Y."/>
            <person name="Nishizawa T."/>
            <person name="Oshima K."/>
            <person name="Kim S.-W."/>
            <person name="Hattori M."/>
            <person name="Kamijo T."/>
            <person name="Ohta H."/>
        </authorList>
    </citation>
    <scope>NUCLEOTIDE SEQUENCE [LARGE SCALE GENOMIC DNA]</scope>
    <source>
        <strain evidence="8 9">C2-3</strain>
    </source>
</reference>
<dbReference type="InterPro" id="IPR020013">
    <property type="entry name" value="Flagellar_FlgE/F/G"/>
</dbReference>
<dbReference type="GO" id="GO:0009425">
    <property type="term" value="C:bacterial-type flagellum basal body"/>
    <property type="evidence" value="ECO:0007669"/>
    <property type="project" value="UniProtKB-SubCell"/>
</dbReference>
<keyword evidence="8" id="KW-0966">Cell projection</keyword>
<dbReference type="InterPro" id="IPR019776">
    <property type="entry name" value="Flagellar_basal_body_rod_CS"/>
</dbReference>
<name>I0IR80_LEPFC</name>
<evidence type="ECO:0000259" key="5">
    <source>
        <dbReference type="Pfam" id="PF00460"/>
    </source>
</evidence>
<evidence type="ECO:0000259" key="6">
    <source>
        <dbReference type="Pfam" id="PF06429"/>
    </source>
</evidence>
<keyword evidence="9" id="KW-1185">Reference proteome</keyword>
<dbReference type="AlphaFoldDB" id="I0IR80"/>
<dbReference type="PATRIC" id="fig|1162668.3.peg.2494"/>
<dbReference type="PANTHER" id="PTHR30435:SF19">
    <property type="entry name" value="FLAGELLAR BASAL-BODY ROD PROTEIN FLGG"/>
    <property type="match status" value="1"/>
</dbReference>
<evidence type="ECO:0000313" key="8">
    <source>
        <dbReference type="EMBL" id="BAM07779.1"/>
    </source>
</evidence>
<dbReference type="PANTHER" id="PTHR30435">
    <property type="entry name" value="FLAGELLAR PROTEIN"/>
    <property type="match status" value="1"/>
</dbReference>
<comment type="similarity">
    <text evidence="2 4">Belongs to the flagella basal body rod proteins family.</text>
</comment>
<dbReference type="SUPFAM" id="SSF117143">
    <property type="entry name" value="Flagellar hook protein flgE"/>
    <property type="match status" value="1"/>
</dbReference>
<dbReference type="NCBIfam" id="TIGR03506">
    <property type="entry name" value="FlgEFG_subfam"/>
    <property type="match status" value="1"/>
</dbReference>
<organism evidence="8 9">
    <name type="scientific">Leptospirillum ferrooxidans (strain C2-3)</name>
    <dbReference type="NCBI Taxonomy" id="1162668"/>
    <lineage>
        <taxon>Bacteria</taxon>
        <taxon>Pseudomonadati</taxon>
        <taxon>Nitrospirota</taxon>
        <taxon>Nitrospiria</taxon>
        <taxon>Nitrospirales</taxon>
        <taxon>Nitrospiraceae</taxon>
        <taxon>Leptospirillum</taxon>
    </lineage>
</organism>
<dbReference type="InterPro" id="IPR001444">
    <property type="entry name" value="Flag_bb_rod_N"/>
</dbReference>
<dbReference type="InterPro" id="IPR053967">
    <property type="entry name" value="LlgE_F_G-like_D1"/>
</dbReference>
<evidence type="ECO:0000256" key="4">
    <source>
        <dbReference type="RuleBase" id="RU362116"/>
    </source>
</evidence>
<proteinExistence type="inferred from homology"/>
<dbReference type="KEGG" id="lfc:LFE_2106"/>
<dbReference type="Proteomes" id="UP000007382">
    <property type="component" value="Chromosome"/>
</dbReference>
<keyword evidence="8" id="KW-0969">Cilium</keyword>
<accession>I0IR80</accession>
<dbReference type="EMBL" id="AP012342">
    <property type="protein sequence ID" value="BAM07779.1"/>
    <property type="molecule type" value="Genomic_DNA"/>
</dbReference>
<dbReference type="Pfam" id="PF00460">
    <property type="entry name" value="Flg_bb_rod"/>
    <property type="match status" value="1"/>
</dbReference>
<dbReference type="Pfam" id="PF06429">
    <property type="entry name" value="Flg_bbr_C"/>
    <property type="match status" value="1"/>
</dbReference>
<feature type="domain" description="Flagellar basal-body/hook protein C-terminal" evidence="6">
    <location>
        <begin position="221"/>
        <end position="260"/>
    </location>
</feature>
<dbReference type="eggNOG" id="COG4786">
    <property type="taxonomic scope" value="Bacteria"/>
</dbReference>
<evidence type="ECO:0000313" key="9">
    <source>
        <dbReference type="Proteomes" id="UP000007382"/>
    </source>
</evidence>
<dbReference type="PROSITE" id="PS00588">
    <property type="entry name" value="FLAGELLA_BB_ROD"/>
    <property type="match status" value="1"/>
</dbReference>
<dbReference type="InterPro" id="IPR037925">
    <property type="entry name" value="FlgE/F/G-like"/>
</dbReference>
<dbReference type="GO" id="GO:0071978">
    <property type="term" value="P:bacterial-type flagellum-dependent swarming motility"/>
    <property type="evidence" value="ECO:0007669"/>
    <property type="project" value="TreeGrafter"/>
</dbReference>
<keyword evidence="3 4" id="KW-0975">Bacterial flagellum</keyword>
<keyword evidence="8" id="KW-0282">Flagellum</keyword>
<gene>
    <name evidence="8" type="ordered locus">LFE_2106</name>
</gene>
<dbReference type="STRING" id="1162668.LFE_2106"/>
<evidence type="ECO:0000256" key="1">
    <source>
        <dbReference type="ARBA" id="ARBA00004117"/>
    </source>
</evidence>
<feature type="domain" description="Flagellar hook protein FlgE/F/G-like D1" evidence="7">
    <location>
        <begin position="107"/>
        <end position="166"/>
    </location>
</feature>
<evidence type="ECO:0000256" key="3">
    <source>
        <dbReference type="ARBA" id="ARBA00023143"/>
    </source>
</evidence>
<comment type="subcellular location">
    <subcellularLocation>
        <location evidence="1 4">Bacterial flagellum basal body</location>
    </subcellularLocation>
</comment>
<feature type="domain" description="Flagellar basal body rod protein N-terminal" evidence="5">
    <location>
        <begin position="9"/>
        <end position="35"/>
    </location>
</feature>
<dbReference type="InterPro" id="IPR010930">
    <property type="entry name" value="Flg_bb/hook_C_dom"/>
</dbReference>
<dbReference type="OrthoDB" id="9800375at2"/>
<dbReference type="Pfam" id="PF22692">
    <property type="entry name" value="LlgE_F_G_D1"/>
    <property type="match status" value="1"/>
</dbReference>
<reference evidence="9" key="2">
    <citation type="submission" date="2012-03" db="EMBL/GenBank/DDBJ databases">
        <title>The complete genome sequence of the pioneer microbe on fresh volcanic deposit, Leptospirillum ferrooxidans strain C2-3.</title>
        <authorList>
            <person name="Fujimura R."/>
            <person name="Sato Y."/>
            <person name="Nishizawa T."/>
            <person name="Nanba K."/>
            <person name="Oshima K."/>
            <person name="Hattori M."/>
            <person name="Kamijo T."/>
            <person name="Ohta H."/>
        </authorList>
    </citation>
    <scope>NUCLEOTIDE SEQUENCE [LARGE SCALE GENOMIC DNA]</scope>
    <source>
        <strain evidence="9">C2-3</strain>
    </source>
</reference>
<sequence length="267" mass="29395">MRQGEFALVSGAQGQEQLMEVLTNNLANVDTPGFKKDRVTFQTYMPHKELLVKKPETQPGTNLTPWGEFPDPWGMAGQDVPHSGVDRIHVRYSQGMIRQTGNPLDMAINGDGFFHVSTPKGDFLTRNGRFTMDETGGLVTHEGYQVLDQKGEPVKLPVGGKDLTIRVRADGSLFKGNQFVAKLGIYTPRDGVQSLSKIGEGLFQSGKIDPVAKPRVMDGGYETSNVNGTAEMVRMIQAMRAFQTHVQVMKAMNELTNRTVNDISIIA</sequence>